<feature type="transmembrane region" description="Helical" evidence="1">
    <location>
        <begin position="118"/>
        <end position="137"/>
    </location>
</feature>
<feature type="transmembrane region" description="Helical" evidence="1">
    <location>
        <begin position="77"/>
        <end position="98"/>
    </location>
</feature>
<feature type="transmembrane region" description="Helical" evidence="1">
    <location>
        <begin position="173"/>
        <end position="191"/>
    </location>
</feature>
<dbReference type="eggNOG" id="ENOG502ZZD2">
    <property type="taxonomic scope" value="Bacteria"/>
</dbReference>
<gene>
    <name evidence="2" type="ordered locus">RHECIAT_CH0002657</name>
</gene>
<dbReference type="AlphaFoldDB" id="B3PRP9"/>
<dbReference type="KEGG" id="rec:RHECIAT_CH0002657"/>
<proteinExistence type="predicted"/>
<keyword evidence="1" id="KW-0812">Transmembrane</keyword>
<feature type="transmembrane region" description="Helical" evidence="1">
    <location>
        <begin position="48"/>
        <end position="65"/>
    </location>
</feature>
<accession>B3PRP9</accession>
<keyword evidence="1" id="KW-0472">Membrane</keyword>
<sequence length="195" mass="22310">METVSSPEVFLHIKVVMGMVISLSLARLLTGVAGIVQHPAKAKVYGVHLGWALSLFLFIIHIWWWEYRLQAVPAIGFGIYLFLVCFCSLFFLLCALLFPASLDEYGGYEEYFISRRKWFFGILGLIYAVDILDTAIKGPERILALGWEYPARNIGYILLCAIAAWTPSRRFHAIFVLANLLYQVSFIFRLYDVLE</sequence>
<dbReference type="EMBL" id="CP001074">
    <property type="protein sequence ID" value="ACE91609.1"/>
    <property type="molecule type" value="Genomic_DNA"/>
</dbReference>
<protein>
    <submittedName>
        <fullName evidence="2">Hypothetical conserved protein</fullName>
    </submittedName>
</protein>
<dbReference type="Proteomes" id="UP000008817">
    <property type="component" value="Chromosome"/>
</dbReference>
<organism evidence="2 3">
    <name type="scientific">Rhizobium etli (strain CIAT 652)</name>
    <dbReference type="NCBI Taxonomy" id="491916"/>
    <lineage>
        <taxon>Bacteria</taxon>
        <taxon>Pseudomonadati</taxon>
        <taxon>Pseudomonadota</taxon>
        <taxon>Alphaproteobacteria</taxon>
        <taxon>Hyphomicrobiales</taxon>
        <taxon>Rhizobiaceae</taxon>
        <taxon>Rhizobium/Agrobacterium group</taxon>
        <taxon>Rhizobium</taxon>
    </lineage>
</organism>
<feature type="transmembrane region" description="Helical" evidence="1">
    <location>
        <begin position="15"/>
        <end position="36"/>
    </location>
</feature>
<keyword evidence="1" id="KW-1133">Transmembrane helix</keyword>
<evidence type="ECO:0000313" key="3">
    <source>
        <dbReference type="Proteomes" id="UP000008817"/>
    </source>
</evidence>
<name>B3PRP9_RHIE6</name>
<reference evidence="2 3" key="1">
    <citation type="submission" date="2008-04" db="EMBL/GenBank/DDBJ databases">
        <title>Genome diversity and DNA divergence of Rhizobium etli.</title>
        <authorList>
            <person name="Gonzalez V."/>
            <person name="Acosta J.L."/>
            <person name="Santamaria R.I."/>
            <person name="Bustos P."/>
            <person name="Hernandez-Gonzalez I.L."/>
            <person name="Fernandez J.L."/>
            <person name="Diaz R."/>
            <person name="Flores M."/>
            <person name="Mora J."/>
            <person name="Palacios R."/>
            <person name="Davila G."/>
        </authorList>
    </citation>
    <scope>NUCLEOTIDE SEQUENCE [LARGE SCALE GENOMIC DNA]</scope>
    <source>
        <strain evidence="2 3">CIAT 652</strain>
    </source>
</reference>
<evidence type="ECO:0000313" key="2">
    <source>
        <dbReference type="EMBL" id="ACE91609.1"/>
    </source>
</evidence>
<evidence type="ECO:0000256" key="1">
    <source>
        <dbReference type="SAM" id="Phobius"/>
    </source>
</evidence>
<dbReference type="HOGENOM" id="CLU_118089_0_0_5"/>